<keyword evidence="5 11" id="KW-0444">Lipid biosynthesis</keyword>
<organism evidence="15 16">
    <name type="scientific">Actinomycetospora chlora</name>
    <dbReference type="NCBI Taxonomy" id="663608"/>
    <lineage>
        <taxon>Bacteria</taxon>
        <taxon>Bacillati</taxon>
        <taxon>Actinomycetota</taxon>
        <taxon>Actinomycetes</taxon>
        <taxon>Pseudonocardiales</taxon>
        <taxon>Pseudonocardiaceae</taxon>
        <taxon>Actinomycetospora</taxon>
    </lineage>
</organism>
<evidence type="ECO:0000256" key="11">
    <source>
        <dbReference type="RuleBase" id="RU361241"/>
    </source>
</evidence>
<evidence type="ECO:0000256" key="12">
    <source>
        <dbReference type="SAM" id="MobiDB-lite"/>
    </source>
</evidence>
<keyword evidence="16" id="KW-1185">Reference proteome</keyword>
<comment type="catalytic activity">
    <reaction evidence="10 11">
        <text>an acyl-CoA + a 1,2-diacyl-sn-glycerol = a triacyl-sn-glycerol + CoA</text>
        <dbReference type="Rhea" id="RHEA:10868"/>
        <dbReference type="ChEBI" id="CHEBI:17815"/>
        <dbReference type="ChEBI" id="CHEBI:57287"/>
        <dbReference type="ChEBI" id="CHEBI:58342"/>
        <dbReference type="ChEBI" id="CHEBI:64615"/>
        <dbReference type="EC" id="2.3.1.20"/>
    </reaction>
</comment>
<dbReference type="InterPro" id="IPR023213">
    <property type="entry name" value="CAT-like_dom_sf"/>
</dbReference>
<dbReference type="PANTHER" id="PTHR31650:SF1">
    <property type="entry name" value="WAX ESTER SYNTHASE_DIACYLGLYCEROL ACYLTRANSFERASE 4-RELATED"/>
    <property type="match status" value="1"/>
</dbReference>
<name>A0ABP9B7D4_9PSEU</name>
<keyword evidence="7 11" id="KW-0319">Glycerol metabolism</keyword>
<gene>
    <name evidence="15" type="ORF">GCM10023200_27210</name>
</gene>
<evidence type="ECO:0000259" key="14">
    <source>
        <dbReference type="Pfam" id="PF06974"/>
    </source>
</evidence>
<evidence type="ECO:0000256" key="6">
    <source>
        <dbReference type="ARBA" id="ARBA00022679"/>
    </source>
</evidence>
<reference evidence="16" key="1">
    <citation type="journal article" date="2019" name="Int. J. Syst. Evol. Microbiol.">
        <title>The Global Catalogue of Microorganisms (GCM) 10K type strain sequencing project: providing services to taxonomists for standard genome sequencing and annotation.</title>
        <authorList>
            <consortium name="The Broad Institute Genomics Platform"/>
            <consortium name="The Broad Institute Genome Sequencing Center for Infectious Disease"/>
            <person name="Wu L."/>
            <person name="Ma J."/>
        </authorList>
    </citation>
    <scope>NUCLEOTIDE SEQUENCE [LARGE SCALE GENOMIC DNA]</scope>
    <source>
        <strain evidence="16">JCM 17979</strain>
    </source>
</reference>
<comment type="pathway">
    <text evidence="1 11">Glycerolipid metabolism; triacylglycerol biosynthesis.</text>
</comment>
<comment type="caution">
    <text evidence="15">The sequence shown here is derived from an EMBL/GenBank/DDBJ whole genome shotgun (WGS) entry which is preliminary data.</text>
</comment>
<sequence>MTPLDAAFLELEDAEPEVSMAIASVAVFAGPPPGFDAVAEHLAGRVPLIRRYRQKVRRVPLDLGPPVWVDDPAFDLRRHLVHVALPAPGGDAELGDLVARVMATRLDRDRPLWRYWVVDGLAEERWALISQVHHCMVDGVSGTDLYGIVLDPGPDGPGPALPTPDHSPGVEPSSAALVARAARDLVAMPVGIARGVGTLLARPREGGRRVAALVRGGGALVAGLRPGGTSSLTGPRHRPRRYAVVRGRLDDVRAVRRRYGATVNDVVLSAVTAGFRALLLARGEEPAPDLVRTLVPVSVRAPGDGPDGNRVSLLLPRLPVHVADPGERLAATVAELTACKASHEAEAGAVLAEAARLEPYPLVARTVRWASRTDQRAVVTVATDVPGPRQTLYYDGRELLELLPYVPIGSTAQIGISIMTYRGALALGLTADESVDDLDVLREAIAAELPVLAGTGPVSAPRS</sequence>
<dbReference type="Pfam" id="PF06974">
    <property type="entry name" value="WS_DGAT_C"/>
    <property type="match status" value="1"/>
</dbReference>
<evidence type="ECO:0000256" key="5">
    <source>
        <dbReference type="ARBA" id="ARBA00022516"/>
    </source>
</evidence>
<dbReference type="Gene3D" id="3.30.559.10">
    <property type="entry name" value="Chloramphenicol acetyltransferase-like domain"/>
    <property type="match status" value="1"/>
</dbReference>
<comment type="similarity">
    <text evidence="3 11">Belongs to the long-chain O-acyltransferase family.</text>
</comment>
<dbReference type="Pfam" id="PF03007">
    <property type="entry name" value="WS_DGAT_cat"/>
    <property type="match status" value="1"/>
</dbReference>
<proteinExistence type="inferred from homology"/>
<protein>
    <recommendedName>
        <fullName evidence="4 11">Diacylglycerol O-acyltransferase</fullName>
        <ecNumber evidence="4 11">2.3.1.20</ecNumber>
    </recommendedName>
</protein>
<dbReference type="PANTHER" id="PTHR31650">
    <property type="entry name" value="O-ACYLTRANSFERASE (WSD1-LIKE) FAMILY PROTEIN"/>
    <property type="match status" value="1"/>
</dbReference>
<feature type="domain" description="O-acyltransferase WSD1 C-terminal" evidence="14">
    <location>
        <begin position="308"/>
        <end position="449"/>
    </location>
</feature>
<evidence type="ECO:0000313" key="16">
    <source>
        <dbReference type="Proteomes" id="UP001500928"/>
    </source>
</evidence>
<dbReference type="InterPro" id="IPR004255">
    <property type="entry name" value="O-acyltransferase_WSD1_N"/>
</dbReference>
<evidence type="ECO:0000256" key="2">
    <source>
        <dbReference type="ARBA" id="ARBA00005189"/>
    </source>
</evidence>
<dbReference type="EC" id="2.3.1.20" evidence="4 11"/>
<dbReference type="SUPFAM" id="SSF52777">
    <property type="entry name" value="CoA-dependent acyltransferases"/>
    <property type="match status" value="1"/>
</dbReference>
<evidence type="ECO:0000256" key="4">
    <source>
        <dbReference type="ARBA" id="ARBA00013244"/>
    </source>
</evidence>
<feature type="domain" description="O-acyltransferase WSD1-like N-terminal" evidence="13">
    <location>
        <begin position="1"/>
        <end position="267"/>
    </location>
</feature>
<evidence type="ECO:0000256" key="1">
    <source>
        <dbReference type="ARBA" id="ARBA00004771"/>
    </source>
</evidence>
<evidence type="ECO:0000256" key="8">
    <source>
        <dbReference type="ARBA" id="ARBA00023098"/>
    </source>
</evidence>
<evidence type="ECO:0000256" key="3">
    <source>
        <dbReference type="ARBA" id="ARBA00009587"/>
    </source>
</evidence>
<feature type="region of interest" description="Disordered" evidence="12">
    <location>
        <begin position="151"/>
        <end position="171"/>
    </location>
</feature>
<keyword evidence="8 11" id="KW-0443">Lipid metabolism</keyword>
<dbReference type="NCBIfam" id="TIGR02946">
    <property type="entry name" value="acyl_WS_DGAT"/>
    <property type="match status" value="1"/>
</dbReference>
<evidence type="ECO:0000256" key="7">
    <source>
        <dbReference type="ARBA" id="ARBA00022798"/>
    </source>
</evidence>
<dbReference type="Proteomes" id="UP001500928">
    <property type="component" value="Unassembled WGS sequence"/>
</dbReference>
<evidence type="ECO:0000313" key="15">
    <source>
        <dbReference type="EMBL" id="GAA4790717.1"/>
    </source>
</evidence>
<comment type="pathway">
    <text evidence="2">Lipid metabolism.</text>
</comment>
<accession>A0ABP9B7D4</accession>
<dbReference type="InterPro" id="IPR009721">
    <property type="entry name" value="O-acyltransferase_WSD1_C"/>
</dbReference>
<dbReference type="InterPro" id="IPR045034">
    <property type="entry name" value="O-acyltransferase_WSD1-like"/>
</dbReference>
<dbReference type="InterPro" id="IPR014292">
    <property type="entry name" value="Acyl_transf_WS/DGAT"/>
</dbReference>
<evidence type="ECO:0000259" key="13">
    <source>
        <dbReference type="Pfam" id="PF03007"/>
    </source>
</evidence>
<keyword evidence="6 11" id="KW-0808">Transferase</keyword>
<keyword evidence="9 11" id="KW-0012">Acyltransferase</keyword>
<evidence type="ECO:0000256" key="9">
    <source>
        <dbReference type="ARBA" id="ARBA00023315"/>
    </source>
</evidence>
<evidence type="ECO:0000256" key="10">
    <source>
        <dbReference type="ARBA" id="ARBA00048109"/>
    </source>
</evidence>
<dbReference type="EMBL" id="BAABHO010000019">
    <property type="protein sequence ID" value="GAA4790717.1"/>
    <property type="molecule type" value="Genomic_DNA"/>
</dbReference>